<dbReference type="PANTHER" id="PTHR11439:SF502">
    <property type="entry name" value="SECRETED RXLR EFFECTOR PROTEIN 161-LIKE"/>
    <property type="match status" value="1"/>
</dbReference>
<proteinExistence type="predicted"/>
<dbReference type="SUPFAM" id="SSF56672">
    <property type="entry name" value="DNA/RNA polymerases"/>
    <property type="match status" value="1"/>
</dbReference>
<evidence type="ECO:0000313" key="2">
    <source>
        <dbReference type="EMBL" id="WVY89497.1"/>
    </source>
</evidence>
<reference evidence="2 3" key="1">
    <citation type="journal article" date="2023" name="Life. Sci Alliance">
        <title>Evolutionary insights into 3D genome organization and epigenetic landscape of Vigna mungo.</title>
        <authorList>
            <person name="Junaid A."/>
            <person name="Singh B."/>
            <person name="Bhatia S."/>
        </authorList>
    </citation>
    <scope>NUCLEOTIDE SEQUENCE [LARGE SCALE GENOMIC DNA]</scope>
    <source>
        <strain evidence="2">Urdbean</strain>
    </source>
</reference>
<dbReference type="AlphaFoldDB" id="A0AAQ3ME99"/>
<sequence>MDVKSAFLNGFLQEEIYVKQPNGFVIKGQEEKVYLLKKTLYGLKQAPRVWYSRINDHLMHLGFQKSVSEITLYVRHDGSNLALIEEFKQEMKKLFEMTDLGLMTYFLGMEITQKKNEIFICQKKYAKEILKKFHLGECKPMNTPMNQKEKLIKEDGTDKVDEAYFRSLIGCLMYLTSIRPDKIYAFDWAGSLDDMKSTSGYCFSMGSNVFSWCSKKQEVVAQSTAEAEFISAVAATKHFNVKLFHLREVQESGKTCLVYSCTEDQAADIFTKSFSLNRFEFLRNKLGVCSLQGKEEC</sequence>
<accession>A0AAQ3ME99</accession>
<feature type="domain" description="Reverse transcriptase Ty1/copia-type" evidence="1">
    <location>
        <begin position="1"/>
        <end position="146"/>
    </location>
</feature>
<dbReference type="PANTHER" id="PTHR11439">
    <property type="entry name" value="GAG-POL-RELATED RETROTRANSPOSON"/>
    <property type="match status" value="1"/>
</dbReference>
<dbReference type="CDD" id="cd09272">
    <property type="entry name" value="RNase_HI_RT_Ty1"/>
    <property type="match status" value="1"/>
</dbReference>
<name>A0AAQ3ME99_VIGMU</name>
<organism evidence="2 3">
    <name type="scientific">Vigna mungo</name>
    <name type="common">Black gram</name>
    <name type="synonym">Phaseolus mungo</name>
    <dbReference type="NCBI Taxonomy" id="3915"/>
    <lineage>
        <taxon>Eukaryota</taxon>
        <taxon>Viridiplantae</taxon>
        <taxon>Streptophyta</taxon>
        <taxon>Embryophyta</taxon>
        <taxon>Tracheophyta</taxon>
        <taxon>Spermatophyta</taxon>
        <taxon>Magnoliopsida</taxon>
        <taxon>eudicotyledons</taxon>
        <taxon>Gunneridae</taxon>
        <taxon>Pentapetalae</taxon>
        <taxon>rosids</taxon>
        <taxon>fabids</taxon>
        <taxon>Fabales</taxon>
        <taxon>Fabaceae</taxon>
        <taxon>Papilionoideae</taxon>
        <taxon>50 kb inversion clade</taxon>
        <taxon>NPAAA clade</taxon>
        <taxon>indigoferoid/millettioid clade</taxon>
        <taxon>Phaseoleae</taxon>
        <taxon>Vigna</taxon>
    </lineage>
</organism>
<evidence type="ECO:0000313" key="3">
    <source>
        <dbReference type="Proteomes" id="UP001374535"/>
    </source>
</evidence>
<dbReference type="Pfam" id="PF07727">
    <property type="entry name" value="RVT_2"/>
    <property type="match status" value="1"/>
</dbReference>
<protein>
    <recommendedName>
        <fullName evidence="1">Reverse transcriptase Ty1/copia-type domain-containing protein</fullName>
    </recommendedName>
</protein>
<evidence type="ECO:0000259" key="1">
    <source>
        <dbReference type="Pfam" id="PF07727"/>
    </source>
</evidence>
<keyword evidence="3" id="KW-1185">Reference proteome</keyword>
<dbReference type="Proteomes" id="UP001374535">
    <property type="component" value="Chromosome 11"/>
</dbReference>
<dbReference type="EMBL" id="CP144690">
    <property type="protein sequence ID" value="WVY89497.1"/>
    <property type="molecule type" value="Genomic_DNA"/>
</dbReference>
<gene>
    <name evidence="2" type="ORF">V8G54_035011</name>
</gene>
<dbReference type="InterPro" id="IPR013103">
    <property type="entry name" value="RVT_2"/>
</dbReference>
<dbReference type="InterPro" id="IPR043502">
    <property type="entry name" value="DNA/RNA_pol_sf"/>
</dbReference>